<evidence type="ECO:0000256" key="1">
    <source>
        <dbReference type="SAM" id="SignalP"/>
    </source>
</evidence>
<protein>
    <submittedName>
        <fullName evidence="2">DUF1849 family protein</fullName>
    </submittedName>
</protein>
<sequence length="285" mass="30520">MIMPLPRRALRALTISFALVAGTAALASPAVPVDRLVPHIAVYDLSLVEARDRAGIRTINGRLVYEFARRDCRAVLTYRQVMSMRTGEGQGTSLDFRSVTDEADTAQSFDFEANSVVSGTDATEVDGVAKRGNRGLIKVELQKPEQKSADLPAETMFPTEHLRHILGAAETGAFTLQADVFDGGEPGDTSSPSVTFIGPPKAPGSAGGVSLGLELGMDKLRRWPVSISYFDAASTESEQTPKFIFAADLYENGIAGALRLDYGNFVVEGRLVSLKALPAGECKQP</sequence>
<dbReference type="InterPro" id="IPR015000">
    <property type="entry name" value="EipB-like"/>
</dbReference>
<gene>
    <name evidence="2" type="ORF">SCD90_03730</name>
</gene>
<name>A0ABU4RK32_9HYPH</name>
<feature type="chain" id="PRO_5046629685" evidence="1">
    <location>
        <begin position="28"/>
        <end position="285"/>
    </location>
</feature>
<keyword evidence="1" id="KW-0732">Signal</keyword>
<organism evidence="2 3">
    <name type="scientific">Terrihabitans rhizophilus</name>
    <dbReference type="NCBI Taxonomy" id="3092662"/>
    <lineage>
        <taxon>Bacteria</taxon>
        <taxon>Pseudomonadati</taxon>
        <taxon>Pseudomonadota</taxon>
        <taxon>Alphaproteobacteria</taxon>
        <taxon>Hyphomicrobiales</taxon>
        <taxon>Terrihabitans</taxon>
    </lineage>
</organism>
<accession>A0ABU4RK32</accession>
<feature type="signal peptide" evidence="1">
    <location>
        <begin position="1"/>
        <end position="27"/>
    </location>
</feature>
<keyword evidence="3" id="KW-1185">Reference proteome</keyword>
<dbReference type="RefSeq" id="WP_319843296.1">
    <property type="nucleotide sequence ID" value="NZ_JAXAFJ010000002.1"/>
</dbReference>
<dbReference type="EMBL" id="JAXAFJ010000002">
    <property type="protein sequence ID" value="MDX6805167.1"/>
    <property type="molecule type" value="Genomic_DNA"/>
</dbReference>
<evidence type="ECO:0000313" key="3">
    <source>
        <dbReference type="Proteomes" id="UP001274321"/>
    </source>
</evidence>
<reference evidence="2 3" key="1">
    <citation type="submission" date="2023-11" db="EMBL/GenBank/DDBJ databases">
        <authorList>
            <person name="Bao R."/>
        </authorList>
    </citation>
    <scope>NUCLEOTIDE SEQUENCE [LARGE SCALE GENOMIC DNA]</scope>
    <source>
        <strain evidence="2 3">PJ23</strain>
    </source>
</reference>
<proteinExistence type="predicted"/>
<dbReference type="Pfam" id="PF08904">
    <property type="entry name" value="EipB_like"/>
    <property type="match status" value="1"/>
</dbReference>
<dbReference type="Proteomes" id="UP001274321">
    <property type="component" value="Unassembled WGS sequence"/>
</dbReference>
<comment type="caution">
    <text evidence="2">The sequence shown here is derived from an EMBL/GenBank/DDBJ whole genome shotgun (WGS) entry which is preliminary data.</text>
</comment>
<evidence type="ECO:0000313" key="2">
    <source>
        <dbReference type="EMBL" id="MDX6805167.1"/>
    </source>
</evidence>